<evidence type="ECO:0000313" key="2">
    <source>
        <dbReference type="EMBL" id="AGC72054.1"/>
    </source>
</evidence>
<dbReference type="InterPro" id="IPR024230">
    <property type="entry name" value="GspL_cyto_dom"/>
</dbReference>
<accession>L7VWT3</accession>
<name>L7VWT3_9BACT</name>
<reference evidence="2" key="1">
    <citation type="submission" date="2012-09" db="EMBL/GenBank/DDBJ databases">
        <title>Metagenomic Characterization of a Microbial Community in Wastewater Detects High Levels of Antibiotic Resistance.</title>
        <authorList>
            <person name="Abrams M."/>
            <person name="Caldwell A."/>
            <person name="Vandaei E."/>
            <person name="Lee W."/>
            <person name="Perrott J."/>
            <person name="Khan S.Y."/>
            <person name="Ta J."/>
            <person name="Romero D."/>
            <person name="Nguyen V."/>
            <person name="Pourmand N."/>
            <person name="Ouverney C.C."/>
        </authorList>
    </citation>
    <scope>NUCLEOTIDE SEQUENCE</scope>
</reference>
<dbReference type="GO" id="GO:0015627">
    <property type="term" value="C:type II protein secretion system complex"/>
    <property type="evidence" value="ECO:0007669"/>
    <property type="project" value="InterPro"/>
</dbReference>
<dbReference type="SUPFAM" id="SSF53067">
    <property type="entry name" value="Actin-like ATPase domain"/>
    <property type="match status" value="1"/>
</dbReference>
<dbReference type="GO" id="GO:0015628">
    <property type="term" value="P:protein secretion by the type II secretion system"/>
    <property type="evidence" value="ECO:0007669"/>
    <property type="project" value="InterPro"/>
</dbReference>
<feature type="domain" description="GspL cytoplasmic actin-ATPase-like" evidence="1">
    <location>
        <begin position="41"/>
        <end position="136"/>
    </location>
</feature>
<dbReference type="InterPro" id="IPR043129">
    <property type="entry name" value="ATPase_NBD"/>
</dbReference>
<dbReference type="NCBIfam" id="TIGR01709">
    <property type="entry name" value="typeII_sec_gspL"/>
    <property type="match status" value="1"/>
</dbReference>
<proteinExistence type="predicted"/>
<dbReference type="AlphaFoldDB" id="L7VWT3"/>
<protein>
    <submittedName>
        <fullName evidence="2">General secretion pathway protein L</fullName>
    </submittedName>
</protein>
<dbReference type="Pfam" id="PF05134">
    <property type="entry name" value="T2SSL"/>
    <property type="match status" value="1"/>
</dbReference>
<dbReference type="EMBL" id="JX649890">
    <property type="protein sequence ID" value="AGC72054.1"/>
    <property type="molecule type" value="Genomic_DNA"/>
</dbReference>
<organism evidence="2">
    <name type="scientific">uncultured bacterium A1Q1_fos_500</name>
    <dbReference type="NCBI Taxonomy" id="1256579"/>
    <lineage>
        <taxon>Bacteria</taxon>
        <taxon>environmental samples</taxon>
    </lineage>
</organism>
<sequence length="425" mass="46664">MLIVRPVWSTQAPHLPVTQWQWVRSRNGVSADAHGSDAPALLPRDNDVVLLVPAHQVSWHAVQLPRVPQHRLRQALHGLLEEQVLVDPAELHLALPQTPEWGQPLWVAAVRKDLLRTWLAVLQAAQRPVARIVPELTPSATPQVQAWMESDEAWVGLSSALGVVCWPLPRGDVLAGGVAGWLRALAHDHDHDQGSNAAASTTLWASWQRYSEPPCLAQVETALGTGVTLEMPSDRWLRVAQSSWDLAQFDLKLSAQARRSQRLHQVWRHVLHSRPWRAARWGVVALALSAVSVVAGWTWQEQHLLSAKRQRIQQTLTDVFPHVTLVLDAPVQMARELSALQRRRGQLGQGDVEVLLHDLGSSVPAEALIGIESNSSSTTQLRFASGADAVAQAAAQVLQQRGWQVQVSGATLEARRAASALASNP</sequence>
<dbReference type="GO" id="GO:0009276">
    <property type="term" value="C:Gram-negative-bacterium-type cell wall"/>
    <property type="evidence" value="ECO:0007669"/>
    <property type="project" value="InterPro"/>
</dbReference>
<dbReference type="Gene3D" id="3.30.420.380">
    <property type="match status" value="1"/>
</dbReference>
<evidence type="ECO:0000259" key="1">
    <source>
        <dbReference type="Pfam" id="PF05134"/>
    </source>
</evidence>
<dbReference type="InterPro" id="IPR007812">
    <property type="entry name" value="T2SS_protein-GspL"/>
</dbReference>